<evidence type="ECO:0000259" key="2">
    <source>
        <dbReference type="PROSITE" id="PS51208"/>
    </source>
</evidence>
<dbReference type="AlphaFoldDB" id="A0A410GFI2"/>
<organism evidence="3 4">
    <name type="scientific">Pollutimonas thiosulfatoxidans</name>
    <dbReference type="NCBI Taxonomy" id="2028345"/>
    <lineage>
        <taxon>Bacteria</taxon>
        <taxon>Pseudomonadati</taxon>
        <taxon>Pseudomonadota</taxon>
        <taxon>Betaproteobacteria</taxon>
        <taxon>Burkholderiales</taxon>
        <taxon>Alcaligenaceae</taxon>
        <taxon>Pollutimonas</taxon>
    </lineage>
</organism>
<dbReference type="RefSeq" id="WP_128356043.1">
    <property type="nucleotide sequence ID" value="NZ_CP022987.1"/>
</dbReference>
<sequence length="1099" mass="116204">MKTIAISILLSTLIASPSLAVEYHTIRSSTGQTIFEARFFDPGDGPFDIDDGTPQSSSWAWRPELKPEIVNGLIYWAEVIQSKAVDGNPTIINIGTDDEPDNAFGGSPLANGGLGPRTLLQHSLQGLDIDPGDLNAGSHGVFGLGDATYLPSRLTQIPLSGHDDLFSTTIHELAHGLGATSGAEDSAGAFTPRFGTILAGWGPLMVDDNGNPARPGQAVWCTGCNNQADAAPFDVMSDQGLLVGRNISEVLDGGLPGVPIKMRYEIGDYTAVDDNNMSHIELKNSVMSHQNYRNYKVFMEAELAVLQDLGYTIDRRNFFGRSVYGSGLDILNNDGFFARDGEGSQYLHGQYNKSSLGLGLHVYGSHNRVRQAADLLAAGAGGAGIRVDGEGNTIVIEPGTRVHANGQDGQGVMFTYGRNHVLVHRGDVEALGARGVGLRFDFGSNGLGDAKEYRGSYIRTLSGVPAALLPELDGPLADLADITGRVAGREAAIYISDNAYVGSINIMRGAKLEGDIVSDYAQTDGAGDRRLTTISFGQRADKQGRATGVADPGFKLAHVGSIRGKENLTLSFDGGETSLNGTHQVYGALLNPGAKLSGNSTFDMTAGSLFTNHGTLAPGNSIGTITVNGDYMQTSSGRLMIEFAANGDHDVFAVTGNAALAGALTLAPMADWYSSAWSTATNDVVQAVAQTGGFDSVTLARTSPTIGFSAVPLGGHRYILASSRSENAYSQYGQDANGWAAGQALQRLADHGPVAAQSFFRALDFSALNGSEVTQALSLVSPASYSAGLAASLQRERDAMSTALLGFGQAVRTGGSAWKGYAVAFGGKGKQDARSSTVGYDAATYGLVIGSGRRLGSRSDTSMALHLDIADQSVNLKSPQWGKGKSTAFGVGAHLQYQANEFAGPYAYGGIRFGIEQGSMDRTVAVGDYYAAHSADWTGHSMSAHTGLGYRWRLSPAWSAGPFMSFNYANVFRPGVNESGPPATRLHLDSQRMDALRSSIGMDGSMTVPSRHGKVTAHVRIGWEHEWMGRDVTQNAAFAVWPAASFETTNAVLPRNSASLRAGLNWQRSARYTVGAELGGLWGSGYKALQGQLSMRWTF</sequence>
<dbReference type="Pfam" id="PF03797">
    <property type="entry name" value="Autotransporter"/>
    <property type="match status" value="1"/>
</dbReference>
<dbReference type="Proteomes" id="UP000283474">
    <property type="component" value="Chromosome"/>
</dbReference>
<feature type="chain" id="PRO_5019010992" evidence="1">
    <location>
        <begin position="21"/>
        <end position="1099"/>
    </location>
</feature>
<dbReference type="OrthoDB" id="1393129at2"/>
<feature type="signal peptide" evidence="1">
    <location>
        <begin position="1"/>
        <end position="20"/>
    </location>
</feature>
<protein>
    <submittedName>
        <fullName evidence="3">Autotransporter</fullName>
    </submittedName>
</protein>
<evidence type="ECO:0000256" key="1">
    <source>
        <dbReference type="SAM" id="SignalP"/>
    </source>
</evidence>
<dbReference type="InterPro" id="IPR036709">
    <property type="entry name" value="Autotransporte_beta_dom_sf"/>
</dbReference>
<accession>A0A410GFI2</accession>
<proteinExistence type="predicted"/>
<keyword evidence="1" id="KW-0732">Signal</keyword>
<dbReference type="KEGG" id="pus:CKA81_15185"/>
<evidence type="ECO:0000313" key="4">
    <source>
        <dbReference type="Proteomes" id="UP000283474"/>
    </source>
</evidence>
<dbReference type="SMART" id="SM00869">
    <property type="entry name" value="Autotransporter"/>
    <property type="match status" value="1"/>
</dbReference>
<evidence type="ECO:0000313" key="3">
    <source>
        <dbReference type="EMBL" id="QAA95054.1"/>
    </source>
</evidence>
<dbReference type="SUPFAM" id="SSF103515">
    <property type="entry name" value="Autotransporter"/>
    <property type="match status" value="1"/>
</dbReference>
<dbReference type="Gene3D" id="2.40.128.130">
    <property type="entry name" value="Autotransporter beta-domain"/>
    <property type="match status" value="1"/>
</dbReference>
<dbReference type="SUPFAM" id="SSF51126">
    <property type="entry name" value="Pectin lyase-like"/>
    <property type="match status" value="1"/>
</dbReference>
<reference evidence="3 4" key="1">
    <citation type="submission" date="2017-08" db="EMBL/GenBank/DDBJ databases">
        <authorList>
            <person name="Park S.-J."/>
            <person name="Kim H."/>
        </authorList>
    </citation>
    <scope>NUCLEOTIDE SEQUENCE [LARGE SCALE GENOMIC DNA]</scope>
    <source>
        <strain evidence="4">ye3</strain>
    </source>
</reference>
<feature type="domain" description="Autotransporter" evidence="2">
    <location>
        <begin position="810"/>
        <end position="1099"/>
    </location>
</feature>
<keyword evidence="4" id="KW-1185">Reference proteome</keyword>
<dbReference type="InterPro" id="IPR005546">
    <property type="entry name" value="Autotransporte_beta"/>
</dbReference>
<dbReference type="InterPro" id="IPR011050">
    <property type="entry name" value="Pectin_lyase_fold/virulence"/>
</dbReference>
<name>A0A410GFI2_9BURK</name>
<gene>
    <name evidence="3" type="ORF">CKA81_15185</name>
</gene>
<dbReference type="EMBL" id="CP022987">
    <property type="protein sequence ID" value="QAA95054.1"/>
    <property type="molecule type" value="Genomic_DNA"/>
</dbReference>
<dbReference type="PROSITE" id="PS51208">
    <property type="entry name" value="AUTOTRANSPORTER"/>
    <property type="match status" value="1"/>
</dbReference>